<dbReference type="GO" id="GO:0004492">
    <property type="term" value="F:methyl/ethyl malonyl-CoA decarboxylase activity"/>
    <property type="evidence" value="ECO:0007669"/>
    <property type="project" value="UniProtKB-EC"/>
</dbReference>
<comment type="catalytic activity">
    <reaction evidence="11">
        <text>(S)-methylmalonyl-CoA + H(+) = propanoyl-CoA + CO2</text>
        <dbReference type="Rhea" id="RHEA:61340"/>
        <dbReference type="ChEBI" id="CHEBI:15378"/>
        <dbReference type="ChEBI" id="CHEBI:16526"/>
        <dbReference type="ChEBI" id="CHEBI:57327"/>
        <dbReference type="ChEBI" id="CHEBI:57392"/>
        <dbReference type="EC" id="4.1.1.94"/>
    </reaction>
    <physiologicalReaction direction="left-to-right" evidence="11">
        <dbReference type="Rhea" id="RHEA:61341"/>
    </physiologicalReaction>
</comment>
<comment type="similarity">
    <text evidence="2 13">Belongs to the enoyl-CoA hydratase/isomerase family.</text>
</comment>
<dbReference type="PANTHER" id="PTHR11941:SF27">
    <property type="entry name" value="ETHYLMALONYL-COA DECARBOXYLASE"/>
    <property type="match status" value="1"/>
</dbReference>
<dbReference type="GO" id="GO:0006635">
    <property type="term" value="P:fatty acid beta-oxidation"/>
    <property type="evidence" value="ECO:0007669"/>
    <property type="project" value="TreeGrafter"/>
</dbReference>
<evidence type="ECO:0000256" key="11">
    <source>
        <dbReference type="ARBA" id="ARBA00047446"/>
    </source>
</evidence>
<evidence type="ECO:0000313" key="14">
    <source>
        <dbReference type="EMBL" id="CAD7225614.1"/>
    </source>
</evidence>
<dbReference type="EMBL" id="OB660612">
    <property type="protein sequence ID" value="CAD7225614.1"/>
    <property type="molecule type" value="Genomic_DNA"/>
</dbReference>
<evidence type="ECO:0000256" key="13">
    <source>
        <dbReference type="RuleBase" id="RU003707"/>
    </source>
</evidence>
<keyword evidence="4" id="KW-0456">Lyase</keyword>
<dbReference type="CDD" id="cd06558">
    <property type="entry name" value="crotonase-like"/>
    <property type="match status" value="1"/>
</dbReference>
<evidence type="ECO:0000256" key="9">
    <source>
        <dbReference type="ARBA" id="ARBA00042052"/>
    </source>
</evidence>
<evidence type="ECO:0000256" key="3">
    <source>
        <dbReference type="ARBA" id="ARBA00022490"/>
    </source>
</evidence>
<evidence type="ECO:0000256" key="6">
    <source>
        <dbReference type="ARBA" id="ARBA00036541"/>
    </source>
</evidence>
<dbReference type="PROSITE" id="PS00166">
    <property type="entry name" value="ENOYL_COA_HYDRATASE"/>
    <property type="match status" value="1"/>
</dbReference>
<dbReference type="FunFam" id="3.90.226.10:FF:000109">
    <property type="entry name" value="Enoyl-CoA hydratase, putative"/>
    <property type="match status" value="1"/>
</dbReference>
<sequence>MLTVKCQRLICKQGKRLCAEFGRPAYVHTSSTMSIESIKSGLSNFQGGSVDLRKDDSTGISWIRLNQPSKKNALTGKMMVDFHDAVVELENWHQGKGLILYGEGDFFCSGGDLNFVRQTLTPEDGYRMSSLMHDTLLRLHLLPLVSVALVQGRALGGGAEIVTACDFRMVTPDTKIGFVQGKMGVATGWGGGTFLVHILGHEKALDVLTTGRSLSATEAVDIGLVQKVVSTTDPLADTETWLKERTGYSSYVNQTIKKIVVSKQAETLRAALEVERKLFASLWGGEAQQVALQQRIKHR</sequence>
<accession>A0A7R8ZL74</accession>
<dbReference type="InterPro" id="IPR018376">
    <property type="entry name" value="Enoyl-CoA_hyd/isom_CS"/>
</dbReference>
<dbReference type="EC" id="4.1.1.94" evidence="7"/>
<evidence type="ECO:0000256" key="12">
    <source>
        <dbReference type="ARBA" id="ARBA00056546"/>
    </source>
</evidence>
<dbReference type="InterPro" id="IPR001753">
    <property type="entry name" value="Enoyl-CoA_hydra/iso"/>
</dbReference>
<evidence type="ECO:0000256" key="4">
    <source>
        <dbReference type="ARBA" id="ARBA00023239"/>
    </source>
</evidence>
<evidence type="ECO:0000256" key="2">
    <source>
        <dbReference type="ARBA" id="ARBA00005254"/>
    </source>
</evidence>
<proteinExistence type="inferred from homology"/>
<dbReference type="GO" id="GO:0005829">
    <property type="term" value="C:cytosol"/>
    <property type="evidence" value="ECO:0007669"/>
    <property type="project" value="UniProtKB-SubCell"/>
</dbReference>
<comment type="function">
    <text evidence="12">Decarboxylates ethylmalonyl-CoA, a potentially toxic metabolite, to form butyryl-CoA, suggesting it might be involved in metabolite proofreading. Acts preferentially on (S)-ethylmalonyl-CoA but also has some activity on the (R)-isomer. Also has methylmalonyl-CoA decarboxylase activity at lower level.</text>
</comment>
<comment type="catalytic activity">
    <reaction evidence="5">
        <text>(2S)-ethylmalonyl-CoA + H(+) = butanoyl-CoA + CO2</text>
        <dbReference type="Rhea" id="RHEA:32131"/>
        <dbReference type="ChEBI" id="CHEBI:15378"/>
        <dbReference type="ChEBI" id="CHEBI:16526"/>
        <dbReference type="ChEBI" id="CHEBI:57371"/>
        <dbReference type="ChEBI" id="CHEBI:60909"/>
        <dbReference type="EC" id="4.1.1.94"/>
    </reaction>
    <physiologicalReaction direction="left-to-right" evidence="5">
        <dbReference type="Rhea" id="RHEA:32132"/>
    </physiologicalReaction>
</comment>
<dbReference type="Pfam" id="PF00378">
    <property type="entry name" value="ECH_1"/>
    <property type="match status" value="1"/>
</dbReference>
<protein>
    <recommendedName>
        <fullName evidence="8">Ethylmalonyl-CoA decarboxylase</fullName>
        <ecNumber evidence="7">4.1.1.94</ecNumber>
    </recommendedName>
    <alternativeName>
        <fullName evidence="10">Enoyl-CoA hydratase domain-containing protein 1</fullName>
    </alternativeName>
    <alternativeName>
        <fullName evidence="9">Methylmalonyl-CoA decarboxylase</fullName>
    </alternativeName>
</protein>
<dbReference type="SUPFAM" id="SSF52096">
    <property type="entry name" value="ClpP/crotonase"/>
    <property type="match status" value="1"/>
</dbReference>
<evidence type="ECO:0000256" key="1">
    <source>
        <dbReference type="ARBA" id="ARBA00004514"/>
    </source>
</evidence>
<comment type="catalytic activity">
    <reaction evidence="6">
        <text>(2R)-ethylmalonyl-CoA + H(+) = butanoyl-CoA + CO2</text>
        <dbReference type="Rhea" id="RHEA:59540"/>
        <dbReference type="ChEBI" id="CHEBI:15378"/>
        <dbReference type="ChEBI" id="CHEBI:16526"/>
        <dbReference type="ChEBI" id="CHEBI:57371"/>
        <dbReference type="ChEBI" id="CHEBI:85316"/>
        <dbReference type="EC" id="4.1.1.94"/>
    </reaction>
    <physiologicalReaction direction="left-to-right" evidence="6">
        <dbReference type="Rhea" id="RHEA:59541"/>
    </physiologicalReaction>
</comment>
<dbReference type="Gene3D" id="3.90.226.10">
    <property type="entry name" value="2-enoyl-CoA Hydratase, Chain A, domain 1"/>
    <property type="match status" value="1"/>
</dbReference>
<reference evidence="14" key="1">
    <citation type="submission" date="2020-11" db="EMBL/GenBank/DDBJ databases">
        <authorList>
            <person name="Tran Van P."/>
        </authorList>
    </citation>
    <scope>NUCLEOTIDE SEQUENCE</scope>
</reference>
<evidence type="ECO:0000256" key="8">
    <source>
        <dbReference type="ARBA" id="ARBA00039903"/>
    </source>
</evidence>
<dbReference type="OrthoDB" id="448450at2759"/>
<dbReference type="InterPro" id="IPR029045">
    <property type="entry name" value="ClpP/crotonase-like_dom_sf"/>
</dbReference>
<evidence type="ECO:0000256" key="10">
    <source>
        <dbReference type="ARBA" id="ARBA00042182"/>
    </source>
</evidence>
<organism evidence="14">
    <name type="scientific">Cyprideis torosa</name>
    <dbReference type="NCBI Taxonomy" id="163714"/>
    <lineage>
        <taxon>Eukaryota</taxon>
        <taxon>Metazoa</taxon>
        <taxon>Ecdysozoa</taxon>
        <taxon>Arthropoda</taxon>
        <taxon>Crustacea</taxon>
        <taxon>Oligostraca</taxon>
        <taxon>Ostracoda</taxon>
        <taxon>Podocopa</taxon>
        <taxon>Podocopida</taxon>
        <taxon>Cytherocopina</taxon>
        <taxon>Cytheroidea</taxon>
        <taxon>Cytherideidae</taxon>
        <taxon>Cyprideis</taxon>
    </lineage>
</organism>
<dbReference type="PANTHER" id="PTHR11941">
    <property type="entry name" value="ENOYL-COA HYDRATASE-RELATED"/>
    <property type="match status" value="1"/>
</dbReference>
<feature type="non-terminal residue" evidence="14">
    <location>
        <position position="1"/>
    </location>
</feature>
<dbReference type="AlphaFoldDB" id="A0A7R8ZL74"/>
<name>A0A7R8ZL74_9CRUS</name>
<evidence type="ECO:0000256" key="5">
    <source>
        <dbReference type="ARBA" id="ARBA00036343"/>
    </source>
</evidence>
<comment type="subcellular location">
    <subcellularLocation>
        <location evidence="1">Cytoplasm</location>
        <location evidence="1">Cytosol</location>
    </subcellularLocation>
</comment>
<evidence type="ECO:0000256" key="7">
    <source>
        <dbReference type="ARBA" id="ARBA00038883"/>
    </source>
</evidence>
<gene>
    <name evidence="14" type="ORF">CTOB1V02_LOCUS3549</name>
</gene>
<keyword evidence="3" id="KW-0963">Cytoplasm</keyword>